<accession>A0ABT0LF71</accession>
<dbReference type="Proteomes" id="UP001203423">
    <property type="component" value="Unassembled WGS sequence"/>
</dbReference>
<dbReference type="Gene3D" id="1.10.530.10">
    <property type="match status" value="1"/>
</dbReference>
<dbReference type="InterPro" id="IPR031304">
    <property type="entry name" value="SLT_2"/>
</dbReference>
<evidence type="ECO:0000259" key="3">
    <source>
        <dbReference type="Pfam" id="PF13406"/>
    </source>
</evidence>
<dbReference type="Gene3D" id="1.10.8.350">
    <property type="entry name" value="Bacterial muramidase"/>
    <property type="match status" value="1"/>
</dbReference>
<dbReference type="NCBIfam" id="TIGR02283">
    <property type="entry name" value="MltB_2"/>
    <property type="match status" value="1"/>
</dbReference>
<feature type="domain" description="Transglycosylase SLT" evidence="3">
    <location>
        <begin position="25"/>
        <end position="316"/>
    </location>
</feature>
<dbReference type="Pfam" id="PF01471">
    <property type="entry name" value="PG_binding_1"/>
    <property type="match status" value="1"/>
</dbReference>
<dbReference type="InterPro" id="IPR043426">
    <property type="entry name" value="MltB-like"/>
</dbReference>
<evidence type="ECO:0000259" key="2">
    <source>
        <dbReference type="Pfam" id="PF01471"/>
    </source>
</evidence>
<feature type="signal peptide" evidence="1">
    <location>
        <begin position="1"/>
        <end position="22"/>
    </location>
</feature>
<feature type="domain" description="Peptidoglycan binding-like" evidence="2">
    <location>
        <begin position="336"/>
        <end position="391"/>
    </location>
</feature>
<evidence type="ECO:0000256" key="1">
    <source>
        <dbReference type="SAM" id="SignalP"/>
    </source>
</evidence>
<dbReference type="InterPro" id="IPR002477">
    <property type="entry name" value="Peptidoglycan-bd-like"/>
</dbReference>
<dbReference type="CDD" id="cd13399">
    <property type="entry name" value="Slt35-like"/>
    <property type="match status" value="1"/>
</dbReference>
<dbReference type="SUPFAM" id="SSF53955">
    <property type="entry name" value="Lysozyme-like"/>
    <property type="match status" value="1"/>
</dbReference>
<feature type="chain" id="PRO_5045484027" evidence="1">
    <location>
        <begin position="23"/>
        <end position="395"/>
    </location>
</feature>
<dbReference type="InterPro" id="IPR036366">
    <property type="entry name" value="PGBDSf"/>
</dbReference>
<gene>
    <name evidence="4" type="ORF">L2764_18200</name>
</gene>
<dbReference type="Gene3D" id="1.10.101.10">
    <property type="entry name" value="PGBD-like superfamily/PGBD"/>
    <property type="match status" value="1"/>
</dbReference>
<keyword evidence="5" id="KW-1185">Reference proteome</keyword>
<dbReference type="PANTHER" id="PTHR30163">
    <property type="entry name" value="MEMBRANE-BOUND LYTIC MUREIN TRANSGLYCOSYLASE B"/>
    <property type="match status" value="1"/>
</dbReference>
<dbReference type="SUPFAM" id="SSF47090">
    <property type="entry name" value="PGBD-like"/>
    <property type="match status" value="1"/>
</dbReference>
<dbReference type="RefSeq" id="WP_248941750.1">
    <property type="nucleotide sequence ID" value="NZ_JAKIKS010000084.1"/>
</dbReference>
<dbReference type="InterPro" id="IPR011970">
    <property type="entry name" value="MltB_2"/>
</dbReference>
<proteinExistence type="predicted"/>
<dbReference type="InterPro" id="IPR023346">
    <property type="entry name" value="Lysozyme-like_dom_sf"/>
</dbReference>
<name>A0ABT0LF71_9GAMM</name>
<dbReference type="InterPro" id="IPR036365">
    <property type="entry name" value="PGBD-like_sf"/>
</dbReference>
<dbReference type="PANTHER" id="PTHR30163:SF8">
    <property type="entry name" value="LYTIC MUREIN TRANSGLYCOSYLASE"/>
    <property type="match status" value="1"/>
</dbReference>
<evidence type="ECO:0000313" key="4">
    <source>
        <dbReference type="EMBL" id="MCL1126362.1"/>
    </source>
</evidence>
<sequence>MKLIPLASILIFSSIYIPSVSAENFETCVKRLQVTAKEQGLSQDIIDNTLAKVKYVPRVVELDNQQPEFSQTFEGYYNRRVTEARVVQGRRLLKENRAFLEQLTKKYGVPAQYLLAFWGLETNFGGYKGKMPVLDSLATLACLPRRSKYFTGELMQALKLKQKYGFSSDDMVGSWAGAMGHTQFMPSAYAQYAIDADGSGKADLWNSQEDALTSAAYFLQQLGWNRNERWGREVILPRGFSYQNTGKAQIKPLTDWSALGLLNTNRTPLSTPDLQASLYLPSGHTGPAFLAYENFDVIMRWNRSTFYAIAVGRLANRINGGGVLTVKPPEMPRLSREKLKALQESLNEKGFEVGEADGILGSRSIIGLQAYQKSQGLIADGYPSVATFQSLGLSI</sequence>
<dbReference type="Pfam" id="PF13406">
    <property type="entry name" value="SLT_2"/>
    <property type="match status" value="1"/>
</dbReference>
<protein>
    <submittedName>
        <fullName evidence="4">Lytic murein transglycosylase</fullName>
    </submittedName>
</protein>
<comment type="caution">
    <text evidence="4">The sequence shown here is derived from an EMBL/GenBank/DDBJ whole genome shotgun (WGS) entry which is preliminary data.</text>
</comment>
<keyword evidence="1" id="KW-0732">Signal</keyword>
<evidence type="ECO:0000313" key="5">
    <source>
        <dbReference type="Proteomes" id="UP001203423"/>
    </source>
</evidence>
<dbReference type="EMBL" id="JAKIKS010000084">
    <property type="protein sequence ID" value="MCL1126362.1"/>
    <property type="molecule type" value="Genomic_DNA"/>
</dbReference>
<reference evidence="4 5" key="1">
    <citation type="submission" date="2022-01" db="EMBL/GenBank/DDBJ databases">
        <title>Whole genome-based taxonomy of the Shewanellaceae.</title>
        <authorList>
            <person name="Martin-Rodriguez A.J."/>
        </authorList>
    </citation>
    <scope>NUCLEOTIDE SEQUENCE [LARGE SCALE GENOMIC DNA]</scope>
    <source>
        <strain evidence="4 5">DSM 17177</strain>
    </source>
</reference>
<organism evidence="4 5">
    <name type="scientific">Shewanella surugensis</name>
    <dbReference type="NCBI Taxonomy" id="212020"/>
    <lineage>
        <taxon>Bacteria</taxon>
        <taxon>Pseudomonadati</taxon>
        <taxon>Pseudomonadota</taxon>
        <taxon>Gammaproteobacteria</taxon>
        <taxon>Alteromonadales</taxon>
        <taxon>Shewanellaceae</taxon>
        <taxon>Shewanella</taxon>
    </lineage>
</organism>